<proteinExistence type="predicted"/>
<dbReference type="Gene3D" id="3.40.50.1820">
    <property type="entry name" value="alpha/beta hydrolase"/>
    <property type="match status" value="1"/>
</dbReference>
<organism evidence="1 2">
    <name type="scientific">Rhodococcus qingshengii</name>
    <dbReference type="NCBI Taxonomy" id="334542"/>
    <lineage>
        <taxon>Bacteria</taxon>
        <taxon>Bacillati</taxon>
        <taxon>Actinomycetota</taxon>
        <taxon>Actinomycetes</taxon>
        <taxon>Mycobacteriales</taxon>
        <taxon>Nocardiaceae</taxon>
        <taxon>Rhodococcus</taxon>
        <taxon>Rhodococcus erythropolis group</taxon>
    </lineage>
</organism>
<dbReference type="SUPFAM" id="SSF53474">
    <property type="entry name" value="alpha/beta-Hydrolases"/>
    <property type="match status" value="1"/>
</dbReference>
<dbReference type="Proteomes" id="UP001217325">
    <property type="component" value="Unassembled WGS sequence"/>
</dbReference>
<name>A0AAW6LUC0_RHOSG</name>
<accession>A0AAW6LUC0</accession>
<dbReference type="InterPro" id="IPR029058">
    <property type="entry name" value="AB_hydrolase_fold"/>
</dbReference>
<evidence type="ECO:0008006" key="3">
    <source>
        <dbReference type="Google" id="ProtNLM"/>
    </source>
</evidence>
<dbReference type="RefSeq" id="WP_275232902.1">
    <property type="nucleotide sequence ID" value="NZ_JARDXE010000028.1"/>
</dbReference>
<evidence type="ECO:0000313" key="1">
    <source>
        <dbReference type="EMBL" id="MDE8649483.1"/>
    </source>
</evidence>
<evidence type="ECO:0000313" key="2">
    <source>
        <dbReference type="Proteomes" id="UP001217325"/>
    </source>
</evidence>
<gene>
    <name evidence="1" type="ORF">PXH69_31395</name>
</gene>
<sequence length="56" mass="6331">MWGDADIAFRRQERERLEVTFPGHTTVIVEGAGTYVESDAPDEFVAAIRNWHTPGQ</sequence>
<reference evidence="1" key="1">
    <citation type="submission" date="2023-02" db="EMBL/GenBank/DDBJ databases">
        <title>A novel hydrolase synthesized by Rhodococcus erythropolis HQ is responsible for the detoxification of Zearalenone.</title>
        <authorList>
            <person name="Hu J."/>
            <person name="Xu J."/>
        </authorList>
    </citation>
    <scope>NUCLEOTIDE SEQUENCE</scope>
    <source>
        <strain evidence="1">HQ</strain>
    </source>
</reference>
<dbReference type="EMBL" id="JARDXE010000028">
    <property type="protein sequence ID" value="MDE8649483.1"/>
    <property type="molecule type" value="Genomic_DNA"/>
</dbReference>
<protein>
    <recommendedName>
        <fullName evidence="3">Alpha/beta hydrolase</fullName>
    </recommendedName>
</protein>
<comment type="caution">
    <text evidence="1">The sequence shown here is derived from an EMBL/GenBank/DDBJ whole genome shotgun (WGS) entry which is preliminary data.</text>
</comment>
<dbReference type="AlphaFoldDB" id="A0AAW6LUC0"/>